<dbReference type="EMBL" id="DAKRPA010000051">
    <property type="protein sequence ID" value="DBA01256.1"/>
    <property type="molecule type" value="Genomic_DNA"/>
</dbReference>
<protein>
    <submittedName>
        <fullName evidence="2">Uncharacterized protein</fullName>
    </submittedName>
</protein>
<name>A0AAV2Z1P3_9STRA</name>
<evidence type="ECO:0000313" key="3">
    <source>
        <dbReference type="Proteomes" id="UP001146120"/>
    </source>
</evidence>
<feature type="coiled-coil region" evidence="1">
    <location>
        <begin position="23"/>
        <end position="73"/>
    </location>
</feature>
<reference evidence="2" key="2">
    <citation type="journal article" date="2023" name="Microbiol Resour">
        <title>Decontamination and Annotation of the Draft Genome Sequence of the Oomycete Lagenidium giganteum ARSEF 373.</title>
        <authorList>
            <person name="Morgan W.R."/>
            <person name="Tartar A."/>
        </authorList>
    </citation>
    <scope>NUCLEOTIDE SEQUENCE</scope>
    <source>
        <strain evidence="2">ARSEF 373</strain>
    </source>
</reference>
<sequence length="360" mass="40540">MAELGSAAYITPPAVPAARKRTYLVRKEERDELLKEVAQLEERLAMLKQVTVAQQLYGQHDRAENECEMEQARDSSSSKFLAKSALTNALLQASVDQRHVIQANLLAQVSSSYESHYTMALHTPIRLGHDPSERRAVLMAIKDQKVQRALSLVDERSRSMDLTRRYASRDEFYTVFGDYYVSVFDVTPLPGVDSVFQVLQAIQFTLDNLEFIISERLGLATLRVNDDSEHPNIAQTRMVSSFGMGVEQEINVVSFVHYDAEQEVGALVGDSIEHDELYPYQPSCRIRRDLSPTIVVRKVASSPDSEPVVVMQRLICTKVYQPATHELLEAFEPVCRSTSVMIDTMLANTKELLRSVQPAS</sequence>
<comment type="caution">
    <text evidence="2">The sequence shown here is derived from an EMBL/GenBank/DDBJ whole genome shotgun (WGS) entry which is preliminary data.</text>
</comment>
<accession>A0AAV2Z1P3</accession>
<keyword evidence="1" id="KW-0175">Coiled coil</keyword>
<evidence type="ECO:0000256" key="1">
    <source>
        <dbReference type="SAM" id="Coils"/>
    </source>
</evidence>
<reference evidence="2" key="1">
    <citation type="submission" date="2022-11" db="EMBL/GenBank/DDBJ databases">
        <authorList>
            <person name="Morgan W.R."/>
            <person name="Tartar A."/>
        </authorList>
    </citation>
    <scope>NUCLEOTIDE SEQUENCE</scope>
    <source>
        <strain evidence="2">ARSEF 373</strain>
    </source>
</reference>
<dbReference type="AlphaFoldDB" id="A0AAV2Z1P3"/>
<organism evidence="2 3">
    <name type="scientific">Lagenidium giganteum</name>
    <dbReference type="NCBI Taxonomy" id="4803"/>
    <lineage>
        <taxon>Eukaryota</taxon>
        <taxon>Sar</taxon>
        <taxon>Stramenopiles</taxon>
        <taxon>Oomycota</taxon>
        <taxon>Peronosporomycetes</taxon>
        <taxon>Pythiales</taxon>
        <taxon>Pythiaceae</taxon>
    </lineage>
</organism>
<dbReference type="Proteomes" id="UP001146120">
    <property type="component" value="Unassembled WGS sequence"/>
</dbReference>
<proteinExistence type="predicted"/>
<evidence type="ECO:0000313" key="2">
    <source>
        <dbReference type="EMBL" id="DBA01256.1"/>
    </source>
</evidence>
<gene>
    <name evidence="2" type="ORF">N0F65_010848</name>
</gene>
<keyword evidence="3" id="KW-1185">Reference proteome</keyword>